<dbReference type="PANTHER" id="PTHR47729">
    <property type="entry name" value="SERINE PEPTIDASE INHIBITOR, KAZAL TYPE 2, TANDEM DUPLICATE 1-RELATED"/>
    <property type="match status" value="1"/>
</dbReference>
<comment type="subcellular location">
    <subcellularLocation>
        <location evidence="1">Secreted</location>
    </subcellularLocation>
</comment>
<feature type="domain" description="Kazal-like" evidence="7">
    <location>
        <begin position="24"/>
        <end position="79"/>
    </location>
</feature>
<feature type="signal peptide" evidence="6">
    <location>
        <begin position="1"/>
        <end position="19"/>
    </location>
</feature>
<evidence type="ECO:0000256" key="2">
    <source>
        <dbReference type="ARBA" id="ARBA00022525"/>
    </source>
</evidence>
<dbReference type="OrthoDB" id="126772at2759"/>
<proteinExistence type="predicted"/>
<dbReference type="Pfam" id="PF00050">
    <property type="entry name" value="Kazal_1"/>
    <property type="match status" value="1"/>
</dbReference>
<dbReference type="PROSITE" id="PS51465">
    <property type="entry name" value="KAZAL_2"/>
    <property type="match status" value="1"/>
</dbReference>
<dbReference type="GO" id="GO:0005576">
    <property type="term" value="C:extracellular region"/>
    <property type="evidence" value="ECO:0007669"/>
    <property type="project" value="UniProtKB-SubCell"/>
</dbReference>
<dbReference type="Proteomes" id="UP000472264">
    <property type="component" value="Chromosome 1"/>
</dbReference>
<dbReference type="GO" id="GO:0004867">
    <property type="term" value="F:serine-type endopeptidase inhibitor activity"/>
    <property type="evidence" value="ECO:0007669"/>
    <property type="project" value="UniProtKB-KW"/>
</dbReference>
<reference evidence="8" key="3">
    <citation type="submission" date="2025-09" db="UniProtKB">
        <authorList>
            <consortium name="Ensembl"/>
        </authorList>
    </citation>
    <scope>IDENTIFICATION</scope>
</reference>
<keyword evidence="3" id="KW-0646">Protease inhibitor</keyword>
<keyword evidence="6" id="KW-0732">Signal</keyword>
<keyword evidence="4" id="KW-0722">Serine protease inhibitor</keyword>
<dbReference type="SUPFAM" id="SSF100895">
    <property type="entry name" value="Kazal-type serine protease inhibitors"/>
    <property type="match status" value="1"/>
</dbReference>
<evidence type="ECO:0000259" key="7">
    <source>
        <dbReference type="PROSITE" id="PS51465"/>
    </source>
</evidence>
<dbReference type="Gene3D" id="3.30.60.30">
    <property type="match status" value="1"/>
</dbReference>
<dbReference type="OMA" id="HTHTVIV"/>
<dbReference type="AlphaFoldDB" id="A0A665TPF3"/>
<accession>A0A665TPF3</accession>
<organism evidence="8 9">
    <name type="scientific">Echeneis naucrates</name>
    <name type="common">Live sharksucker</name>
    <dbReference type="NCBI Taxonomy" id="173247"/>
    <lineage>
        <taxon>Eukaryota</taxon>
        <taxon>Metazoa</taxon>
        <taxon>Chordata</taxon>
        <taxon>Craniata</taxon>
        <taxon>Vertebrata</taxon>
        <taxon>Euteleostomi</taxon>
        <taxon>Actinopterygii</taxon>
        <taxon>Neopterygii</taxon>
        <taxon>Teleostei</taxon>
        <taxon>Neoteleostei</taxon>
        <taxon>Acanthomorphata</taxon>
        <taxon>Carangaria</taxon>
        <taxon>Carangiformes</taxon>
        <taxon>Echeneidae</taxon>
        <taxon>Echeneis</taxon>
    </lineage>
</organism>
<evidence type="ECO:0000256" key="4">
    <source>
        <dbReference type="ARBA" id="ARBA00022900"/>
    </source>
</evidence>
<gene>
    <name evidence="8" type="primary">spink4</name>
</gene>
<name>A0A665TPF3_ECHNA</name>
<keyword evidence="5" id="KW-1015">Disulfide bond</keyword>
<keyword evidence="9" id="KW-1185">Reference proteome</keyword>
<dbReference type="PROSITE" id="PS00282">
    <property type="entry name" value="KAZAL_1"/>
    <property type="match status" value="1"/>
</dbReference>
<dbReference type="FunCoup" id="A0A665TPF3">
    <property type="interactions" value="229"/>
</dbReference>
<sequence length="79" mass="8487">MTGRAVILGLLLVCVAAEAEKLEAMRKPSCPNMDEIVACPLNLAPVCGSDGNTYANECTLCAQRQRTKMDILIAKEESC</sequence>
<feature type="chain" id="PRO_5025391046" evidence="6">
    <location>
        <begin position="20"/>
        <end position="79"/>
    </location>
</feature>
<evidence type="ECO:0000256" key="5">
    <source>
        <dbReference type="ARBA" id="ARBA00023157"/>
    </source>
</evidence>
<protein>
    <submittedName>
        <fullName evidence="8">Probable pancreatic secretory proteinase inhibitor</fullName>
    </submittedName>
</protein>
<reference evidence="8" key="1">
    <citation type="submission" date="2021-04" db="EMBL/GenBank/DDBJ databases">
        <authorList>
            <consortium name="Wellcome Sanger Institute Data Sharing"/>
        </authorList>
    </citation>
    <scope>NUCLEOTIDE SEQUENCE [LARGE SCALE GENOMIC DNA]</scope>
</reference>
<dbReference type="PANTHER" id="PTHR47729:SF1">
    <property type="entry name" value="OVOMUCOID-LIKE-RELATED"/>
    <property type="match status" value="1"/>
</dbReference>
<evidence type="ECO:0000256" key="1">
    <source>
        <dbReference type="ARBA" id="ARBA00004613"/>
    </source>
</evidence>
<dbReference type="SMART" id="SM00280">
    <property type="entry name" value="KAZAL"/>
    <property type="match status" value="1"/>
</dbReference>
<dbReference type="Ensembl" id="ENSENLT00000009976.1">
    <property type="protein sequence ID" value="ENSENLP00000009523.1"/>
    <property type="gene ID" value="ENSENLG00000004593.1"/>
</dbReference>
<evidence type="ECO:0000256" key="6">
    <source>
        <dbReference type="SAM" id="SignalP"/>
    </source>
</evidence>
<dbReference type="InParanoid" id="A0A665TPF3"/>
<evidence type="ECO:0000256" key="3">
    <source>
        <dbReference type="ARBA" id="ARBA00022690"/>
    </source>
</evidence>
<evidence type="ECO:0000313" key="8">
    <source>
        <dbReference type="Ensembl" id="ENSENLP00000009523.1"/>
    </source>
</evidence>
<dbReference type="InterPro" id="IPR051597">
    <property type="entry name" value="Bifunctional_prot_inhibitor"/>
</dbReference>
<reference evidence="8" key="2">
    <citation type="submission" date="2025-08" db="UniProtKB">
        <authorList>
            <consortium name="Ensembl"/>
        </authorList>
    </citation>
    <scope>IDENTIFICATION</scope>
</reference>
<dbReference type="InterPro" id="IPR036058">
    <property type="entry name" value="Kazal_dom_sf"/>
</dbReference>
<evidence type="ECO:0000313" key="9">
    <source>
        <dbReference type="Proteomes" id="UP000472264"/>
    </source>
</evidence>
<dbReference type="InterPro" id="IPR002350">
    <property type="entry name" value="Kazal_dom"/>
</dbReference>
<keyword evidence="2" id="KW-0964">Secreted</keyword>